<keyword evidence="3" id="KW-0804">Transcription</keyword>
<evidence type="ECO:0000256" key="1">
    <source>
        <dbReference type="ARBA" id="ARBA00023015"/>
    </source>
</evidence>
<dbReference type="SUPFAM" id="SSF47413">
    <property type="entry name" value="lambda repressor-like DNA-binding domains"/>
    <property type="match status" value="1"/>
</dbReference>
<feature type="domain" description="HTH lacI-type" evidence="4">
    <location>
        <begin position="2"/>
        <end position="48"/>
    </location>
</feature>
<dbReference type="GO" id="GO:0003700">
    <property type="term" value="F:DNA-binding transcription factor activity"/>
    <property type="evidence" value="ECO:0007669"/>
    <property type="project" value="TreeGrafter"/>
</dbReference>
<dbReference type="InterPro" id="IPR028082">
    <property type="entry name" value="Peripla_BP_I"/>
</dbReference>
<dbReference type="CDD" id="cd01544">
    <property type="entry name" value="PBP1_GalR"/>
    <property type="match status" value="1"/>
</dbReference>
<dbReference type="AlphaFoldDB" id="A0A0R2HJ32"/>
<evidence type="ECO:0000313" key="6">
    <source>
        <dbReference type="Proteomes" id="UP000051841"/>
    </source>
</evidence>
<dbReference type="CDD" id="cd01392">
    <property type="entry name" value="HTH_LacI"/>
    <property type="match status" value="1"/>
</dbReference>
<dbReference type="Gene3D" id="1.10.260.40">
    <property type="entry name" value="lambda repressor-like DNA-binding domains"/>
    <property type="match status" value="1"/>
</dbReference>
<dbReference type="RefSeq" id="WP_029071074.1">
    <property type="nucleotide sequence ID" value="NZ_JNKN01000031.1"/>
</dbReference>
<name>A0A0R2HJ32_9FIRM</name>
<keyword evidence="6" id="KW-1185">Reference proteome</keyword>
<dbReference type="SMART" id="SM00354">
    <property type="entry name" value="HTH_LACI"/>
    <property type="match status" value="1"/>
</dbReference>
<dbReference type="Pfam" id="PF00356">
    <property type="entry name" value="LacI"/>
    <property type="match status" value="1"/>
</dbReference>
<proteinExistence type="predicted"/>
<dbReference type="InterPro" id="IPR046335">
    <property type="entry name" value="LacI/GalR-like_sensor"/>
</dbReference>
<sequence length="332" mass="37695">MATLKDIALKAGVSQAAVSRCLNNDPTLVLPEETRNNILQAAEELHYVKKRKKVIAHTIAILQWYSLEQEANDPYYLMIRTGVENYCQEHQMKITRVFKNDHDYISKLKDVDGIICIGKFAKEEMNIIENMHPSLFVDMSCTDYQFSTISLDFAKATNDLMDYLVSLRHKKIGFIGGKEYLSDGTLYPDLRYSTFIHYAKEHQIDYEDYTLLSSYTREDGYTMVNTLIQKGTLPTALVCASDPIAIGALRALNEHHIKIPEDISVVGYDDIDEASYTSPSLTTVHAPAYEMGQYAGMMLKGLLETKTHLPLKVILPCTLLERESTDMNKLEQ</sequence>
<dbReference type="Gene3D" id="3.40.50.2300">
    <property type="match status" value="2"/>
</dbReference>
<dbReference type="EMBL" id="JQBL01000027">
    <property type="protein sequence ID" value="KRN49181.1"/>
    <property type="molecule type" value="Genomic_DNA"/>
</dbReference>
<dbReference type="PROSITE" id="PS50932">
    <property type="entry name" value="HTH_LACI_2"/>
    <property type="match status" value="1"/>
</dbReference>
<evidence type="ECO:0000313" key="5">
    <source>
        <dbReference type="EMBL" id="KRN49181.1"/>
    </source>
</evidence>
<evidence type="ECO:0000256" key="3">
    <source>
        <dbReference type="ARBA" id="ARBA00023163"/>
    </source>
</evidence>
<accession>A0A0R2HJ32</accession>
<comment type="caution">
    <text evidence="5">The sequence shown here is derived from an EMBL/GenBank/DDBJ whole genome shotgun (WGS) entry which is preliminary data.</text>
</comment>
<keyword evidence="2" id="KW-0238">DNA-binding</keyword>
<dbReference type="PATRIC" id="fig|1410657.5.peg.1054"/>
<dbReference type="InterPro" id="IPR010982">
    <property type="entry name" value="Lambda_DNA-bd_dom_sf"/>
</dbReference>
<keyword evidence="1" id="KW-0805">Transcription regulation</keyword>
<dbReference type="InterPro" id="IPR000843">
    <property type="entry name" value="HTH_LacI"/>
</dbReference>
<dbReference type="SUPFAM" id="SSF53822">
    <property type="entry name" value="Periplasmic binding protein-like I"/>
    <property type="match status" value="1"/>
</dbReference>
<evidence type="ECO:0000256" key="2">
    <source>
        <dbReference type="ARBA" id="ARBA00023125"/>
    </source>
</evidence>
<dbReference type="Pfam" id="PF13377">
    <property type="entry name" value="Peripla_BP_3"/>
    <property type="match status" value="1"/>
</dbReference>
<dbReference type="PANTHER" id="PTHR30146:SF149">
    <property type="entry name" value="HTH-TYPE TRANSCRIPTIONAL REGULATOR EBGR"/>
    <property type="match status" value="1"/>
</dbReference>
<protein>
    <submittedName>
        <fullName evidence="5">Galactose operon repressor</fullName>
    </submittedName>
</protein>
<organism evidence="5 6">
    <name type="scientific">Kandleria vitulina DSM 20405</name>
    <dbReference type="NCBI Taxonomy" id="1410657"/>
    <lineage>
        <taxon>Bacteria</taxon>
        <taxon>Bacillati</taxon>
        <taxon>Bacillota</taxon>
        <taxon>Erysipelotrichia</taxon>
        <taxon>Erysipelotrichales</taxon>
        <taxon>Coprobacillaceae</taxon>
        <taxon>Kandleria</taxon>
    </lineage>
</organism>
<dbReference type="PANTHER" id="PTHR30146">
    <property type="entry name" value="LACI-RELATED TRANSCRIPTIONAL REPRESSOR"/>
    <property type="match status" value="1"/>
</dbReference>
<gene>
    <name evidence="5" type="ORF">IV49_GL001013</name>
</gene>
<evidence type="ECO:0000259" key="4">
    <source>
        <dbReference type="PROSITE" id="PS50932"/>
    </source>
</evidence>
<dbReference type="Proteomes" id="UP000051841">
    <property type="component" value="Unassembled WGS sequence"/>
</dbReference>
<dbReference type="GO" id="GO:0000976">
    <property type="term" value="F:transcription cis-regulatory region binding"/>
    <property type="evidence" value="ECO:0007669"/>
    <property type="project" value="TreeGrafter"/>
</dbReference>
<reference evidence="5 6" key="1">
    <citation type="journal article" date="2015" name="Genome Announc.">
        <title>Expanding the biotechnology potential of lactobacilli through comparative genomics of 213 strains and associated genera.</title>
        <authorList>
            <person name="Sun Z."/>
            <person name="Harris H.M."/>
            <person name="McCann A."/>
            <person name="Guo C."/>
            <person name="Argimon S."/>
            <person name="Zhang W."/>
            <person name="Yang X."/>
            <person name="Jeffery I.B."/>
            <person name="Cooney J.C."/>
            <person name="Kagawa T.F."/>
            <person name="Liu W."/>
            <person name="Song Y."/>
            <person name="Salvetti E."/>
            <person name="Wrobel A."/>
            <person name="Rasinkangas P."/>
            <person name="Parkhill J."/>
            <person name="Rea M.C."/>
            <person name="O'Sullivan O."/>
            <person name="Ritari J."/>
            <person name="Douillard F.P."/>
            <person name="Paul Ross R."/>
            <person name="Yang R."/>
            <person name="Briner A.E."/>
            <person name="Felis G.E."/>
            <person name="de Vos W.M."/>
            <person name="Barrangou R."/>
            <person name="Klaenhammer T.R."/>
            <person name="Caufield P.W."/>
            <person name="Cui Y."/>
            <person name="Zhang H."/>
            <person name="O'Toole P.W."/>
        </authorList>
    </citation>
    <scope>NUCLEOTIDE SEQUENCE [LARGE SCALE GENOMIC DNA]</scope>
    <source>
        <strain evidence="5 6">DSM 20405</strain>
    </source>
</reference>